<proteinExistence type="predicted"/>
<evidence type="ECO:0000256" key="1">
    <source>
        <dbReference type="SAM" id="SignalP"/>
    </source>
</evidence>
<dbReference type="STRING" id="108015.GA0061099_1001147"/>
<sequence length="147" mass="15725">MKRNALLALVVAGLLAAGSSRAAPLITEEEAKLPPPKGAVAVDQRGIMRGPKIEFVSPGAPANSPLRLVLKFQSYGGAKIDPESVKVIFLRTPNVDLTPRVRPFVQPDGINMQDAELPPGEYTMRVDIKDSDGRPGTTVFTLKVAPK</sequence>
<keyword evidence="1" id="KW-0732">Signal</keyword>
<protein>
    <submittedName>
        <fullName evidence="2">Uncharacterized protein</fullName>
    </submittedName>
</protein>
<name>A0A0R3CT92_9BRAD</name>
<organism evidence="2 3">
    <name type="scientific">Bradyrhizobium yuanmingense</name>
    <dbReference type="NCBI Taxonomy" id="108015"/>
    <lineage>
        <taxon>Bacteria</taxon>
        <taxon>Pseudomonadati</taxon>
        <taxon>Pseudomonadota</taxon>
        <taxon>Alphaproteobacteria</taxon>
        <taxon>Hyphomicrobiales</taxon>
        <taxon>Nitrobacteraceae</taxon>
        <taxon>Bradyrhizobium</taxon>
    </lineage>
</organism>
<reference evidence="2 3" key="1">
    <citation type="submission" date="2015-09" db="EMBL/GenBank/DDBJ databases">
        <title>Draft Genome Sequence of the Strain BR 3267 (Bradyrhizobium yuanmingense) recommended as inoculant for cowpea in Brazil.</title>
        <authorList>
            <person name="Simoes-Araujo J.L."/>
            <person name="Zilli J.E."/>
        </authorList>
    </citation>
    <scope>NUCLEOTIDE SEQUENCE [LARGE SCALE GENOMIC DNA]</scope>
    <source>
        <strain evidence="2 3">BR3267</strain>
    </source>
</reference>
<dbReference type="OrthoDB" id="7361456at2"/>
<dbReference type="RefSeq" id="WP_057027189.1">
    <property type="nucleotide sequence ID" value="NZ_JBGCBC010000001.1"/>
</dbReference>
<dbReference type="Proteomes" id="UP000051380">
    <property type="component" value="Unassembled WGS sequence"/>
</dbReference>
<feature type="chain" id="PRO_5006434827" evidence="1">
    <location>
        <begin position="23"/>
        <end position="147"/>
    </location>
</feature>
<dbReference type="AlphaFoldDB" id="A0A0R3CT92"/>
<evidence type="ECO:0000313" key="3">
    <source>
        <dbReference type="Proteomes" id="UP000051380"/>
    </source>
</evidence>
<evidence type="ECO:0000313" key="2">
    <source>
        <dbReference type="EMBL" id="KRP99229.1"/>
    </source>
</evidence>
<comment type="caution">
    <text evidence="2">The sequence shown here is derived from an EMBL/GenBank/DDBJ whole genome shotgun (WGS) entry which is preliminary data.</text>
</comment>
<dbReference type="EMBL" id="LJYF01000013">
    <property type="protein sequence ID" value="KRP99229.1"/>
    <property type="molecule type" value="Genomic_DNA"/>
</dbReference>
<gene>
    <name evidence="2" type="ORF">AOQ72_15690</name>
</gene>
<feature type="signal peptide" evidence="1">
    <location>
        <begin position="1"/>
        <end position="22"/>
    </location>
</feature>
<accession>A0A0R3CT92</accession>